<keyword evidence="3" id="KW-0804">Transcription</keyword>
<evidence type="ECO:0000256" key="2">
    <source>
        <dbReference type="ARBA" id="ARBA00023125"/>
    </source>
</evidence>
<dbReference type="AlphaFoldDB" id="A0A6N7UR77"/>
<dbReference type="SUPFAM" id="SSF51215">
    <property type="entry name" value="Regulatory protein AraC"/>
    <property type="match status" value="1"/>
</dbReference>
<dbReference type="InterPro" id="IPR009057">
    <property type="entry name" value="Homeodomain-like_sf"/>
</dbReference>
<dbReference type="PROSITE" id="PS00041">
    <property type="entry name" value="HTH_ARAC_FAMILY_1"/>
    <property type="match status" value="1"/>
</dbReference>
<dbReference type="Gene3D" id="1.10.10.60">
    <property type="entry name" value="Homeodomain-like"/>
    <property type="match status" value="4"/>
</dbReference>
<dbReference type="SUPFAM" id="SSF46689">
    <property type="entry name" value="Homeodomain-like"/>
    <property type="match status" value="2"/>
</dbReference>
<keyword evidence="1" id="KW-0805">Transcription regulation</keyword>
<dbReference type="InterPro" id="IPR003313">
    <property type="entry name" value="AraC-bd"/>
</dbReference>
<accession>A0A6N7UR77</accession>
<dbReference type="Pfam" id="PF12833">
    <property type="entry name" value="HTH_18"/>
    <property type="match status" value="2"/>
</dbReference>
<protein>
    <submittedName>
        <fullName evidence="5">Helix-turn-helix transcriptional regulator</fullName>
    </submittedName>
</protein>
<gene>
    <name evidence="5" type="ORF">FYJ34_01015</name>
</gene>
<dbReference type="PROSITE" id="PS01124">
    <property type="entry name" value="HTH_ARAC_FAMILY_2"/>
    <property type="match status" value="2"/>
</dbReference>
<proteinExistence type="predicted"/>
<dbReference type="GO" id="GO:0003700">
    <property type="term" value="F:DNA-binding transcription factor activity"/>
    <property type="evidence" value="ECO:0007669"/>
    <property type="project" value="InterPro"/>
</dbReference>
<organism evidence="5 6">
    <name type="scientific">Suipraeoptans intestinalis</name>
    <dbReference type="NCBI Taxonomy" id="2606628"/>
    <lineage>
        <taxon>Bacteria</taxon>
        <taxon>Bacillati</taxon>
        <taxon>Bacillota</taxon>
        <taxon>Clostridia</taxon>
        <taxon>Lachnospirales</taxon>
        <taxon>Lachnospiraceae</taxon>
        <taxon>Suipraeoptans</taxon>
    </lineage>
</organism>
<dbReference type="PANTHER" id="PTHR43280">
    <property type="entry name" value="ARAC-FAMILY TRANSCRIPTIONAL REGULATOR"/>
    <property type="match status" value="1"/>
</dbReference>
<name>A0A6N7UR77_9FIRM</name>
<evidence type="ECO:0000313" key="5">
    <source>
        <dbReference type="EMBL" id="MSR92888.1"/>
    </source>
</evidence>
<comment type="caution">
    <text evidence="5">The sequence shown here is derived from an EMBL/GenBank/DDBJ whole genome shotgun (WGS) entry which is preliminary data.</text>
</comment>
<dbReference type="EMBL" id="VULY01000018">
    <property type="protein sequence ID" value="MSR92888.1"/>
    <property type="molecule type" value="Genomic_DNA"/>
</dbReference>
<feature type="domain" description="HTH araC/xylS-type" evidence="4">
    <location>
        <begin position="190"/>
        <end position="288"/>
    </location>
</feature>
<dbReference type="GO" id="GO:0043565">
    <property type="term" value="F:sequence-specific DNA binding"/>
    <property type="evidence" value="ECO:0007669"/>
    <property type="project" value="InterPro"/>
</dbReference>
<evidence type="ECO:0000256" key="3">
    <source>
        <dbReference type="ARBA" id="ARBA00023163"/>
    </source>
</evidence>
<reference evidence="5 6" key="1">
    <citation type="submission" date="2019-08" db="EMBL/GenBank/DDBJ databases">
        <title>In-depth cultivation of the pig gut microbiome towards novel bacterial diversity and tailored functional studies.</title>
        <authorList>
            <person name="Wylensek D."/>
            <person name="Hitch T.C.A."/>
            <person name="Clavel T."/>
        </authorList>
    </citation>
    <scope>NUCLEOTIDE SEQUENCE [LARGE SCALE GENOMIC DNA]</scope>
    <source>
        <strain evidence="5 6">68-1-5</strain>
    </source>
</reference>
<dbReference type="Proteomes" id="UP000434409">
    <property type="component" value="Unassembled WGS sequence"/>
</dbReference>
<dbReference type="Pfam" id="PF02311">
    <property type="entry name" value="AraC_binding"/>
    <property type="match status" value="1"/>
</dbReference>
<dbReference type="InterPro" id="IPR037923">
    <property type="entry name" value="HTH-like"/>
</dbReference>
<evidence type="ECO:0000259" key="4">
    <source>
        <dbReference type="PROSITE" id="PS01124"/>
    </source>
</evidence>
<feature type="domain" description="HTH araC/xylS-type" evidence="4">
    <location>
        <begin position="305"/>
        <end position="403"/>
    </location>
</feature>
<evidence type="ECO:0000313" key="6">
    <source>
        <dbReference type="Proteomes" id="UP000434409"/>
    </source>
</evidence>
<keyword evidence="6" id="KW-1185">Reference proteome</keyword>
<dbReference type="RefSeq" id="WP_154475453.1">
    <property type="nucleotide sequence ID" value="NZ_JAQYBV010000105.1"/>
</dbReference>
<dbReference type="InterPro" id="IPR018060">
    <property type="entry name" value="HTH_AraC"/>
</dbReference>
<dbReference type="InterPro" id="IPR018062">
    <property type="entry name" value="HTH_AraC-typ_CS"/>
</dbReference>
<evidence type="ECO:0000256" key="1">
    <source>
        <dbReference type="ARBA" id="ARBA00023015"/>
    </source>
</evidence>
<dbReference type="SMART" id="SM00342">
    <property type="entry name" value="HTH_ARAC"/>
    <property type="match status" value="2"/>
</dbReference>
<dbReference type="PANTHER" id="PTHR43280:SF2">
    <property type="entry name" value="HTH-TYPE TRANSCRIPTIONAL REGULATOR EXSA"/>
    <property type="match status" value="1"/>
</dbReference>
<keyword evidence="2" id="KW-0238">DNA-binding</keyword>
<sequence length="408" mass="47854">MTVIPIQNIYTFDRMNNCVCEFNVEVFEQATEPLIHPMARLWLVNEGIGTVRINGKEYLLTRGSLVSVLPWQITEITEVKRPFQFYVVQYHFERINELIKTFFNPGHTQISFIQTLRRMPVITFGEEVYKEVQHMFHQIRQETQYLHREEETQGEEALGNVYVINKLIEILVSFGRSSRKAPSKEPADISEIFHFMYTHLNEKITVPMLSKMFYLSESAIRSYLKSKTGLSFFDLLNEMRVGKMINYLLYTDLTVGELAQILGFADDAHMCKIFKARMGLKTNEFRNVYQMVGDACCIADRKEMYELVSYIYRNHTEDLQLSSISRRFHMSPKDINRILAYQVEMNFNEFLNVIRINHAAHLLLTSKKNVLTIALEVGYQTEKTFTRNFLQLKGKTPGEFRKKVHLKT</sequence>